<dbReference type="AlphaFoldDB" id="A0A4R7I1H3"/>
<proteinExistence type="predicted"/>
<evidence type="ECO:0000313" key="2">
    <source>
        <dbReference type="Proteomes" id="UP000294558"/>
    </source>
</evidence>
<reference evidence="1 2" key="1">
    <citation type="submission" date="2019-03" db="EMBL/GenBank/DDBJ databases">
        <title>Sequencing the genomes of 1000 actinobacteria strains.</title>
        <authorList>
            <person name="Klenk H.-P."/>
        </authorList>
    </citation>
    <scope>NUCLEOTIDE SEQUENCE [LARGE SCALE GENOMIC DNA]</scope>
    <source>
        <strain evidence="1 2">DSM 18936</strain>
    </source>
</reference>
<evidence type="ECO:0000313" key="1">
    <source>
        <dbReference type="EMBL" id="TDT17422.1"/>
    </source>
</evidence>
<dbReference type="Pfam" id="PF12005">
    <property type="entry name" value="DUF3499"/>
    <property type="match status" value="1"/>
</dbReference>
<name>A0A4R7I1H3_9ACTN</name>
<organism evidence="1 2">
    <name type="scientific">Ilumatobacter fluminis</name>
    <dbReference type="NCBI Taxonomy" id="467091"/>
    <lineage>
        <taxon>Bacteria</taxon>
        <taxon>Bacillati</taxon>
        <taxon>Actinomycetota</taxon>
        <taxon>Acidimicrobiia</taxon>
        <taxon>Acidimicrobiales</taxon>
        <taxon>Ilumatobacteraceae</taxon>
        <taxon>Ilumatobacter</taxon>
    </lineage>
</organism>
<dbReference type="Proteomes" id="UP000294558">
    <property type="component" value="Unassembled WGS sequence"/>
</dbReference>
<gene>
    <name evidence="1" type="ORF">BDK89_3030</name>
</gene>
<dbReference type="InterPro" id="IPR021888">
    <property type="entry name" value="DUF3499"/>
</dbReference>
<dbReference type="EMBL" id="SOAU01000001">
    <property type="protein sequence ID" value="TDT17422.1"/>
    <property type="molecule type" value="Genomic_DNA"/>
</dbReference>
<comment type="caution">
    <text evidence="1">The sequence shown here is derived from an EMBL/GenBank/DDBJ whole genome shotgun (WGS) entry which is preliminary data.</text>
</comment>
<sequence>MSHVARQCSRTGCSEAATASLTYDYAHAMAWLDPLHAERDPHAYDLCERHAARLSPPQGWQLRDRRFVEPASALIAV</sequence>
<keyword evidence="2" id="KW-1185">Reference proteome</keyword>
<protein>
    <submittedName>
        <fullName evidence="1">Uncharacterized protein DUF3499</fullName>
    </submittedName>
</protein>
<accession>A0A4R7I1H3</accession>